<keyword evidence="2" id="KW-0862">Zinc</keyword>
<feature type="domain" description="Superoxide dismutase copper/zinc binding" evidence="4">
    <location>
        <begin position="42"/>
        <end position="175"/>
    </location>
</feature>
<dbReference type="NCBIfam" id="NF047632">
    <property type="entry name" value="SodCCaul"/>
    <property type="match status" value="1"/>
</dbReference>
<keyword evidence="2" id="KW-0479">Metal-binding</keyword>
<feature type="chain" id="PRO_5046665205" description="Superoxide dismutase [Cu-Zn]" evidence="3">
    <location>
        <begin position="19"/>
        <end position="176"/>
    </location>
</feature>
<dbReference type="PANTHER" id="PTHR10003">
    <property type="entry name" value="SUPEROXIDE DISMUTASE CU-ZN -RELATED"/>
    <property type="match status" value="1"/>
</dbReference>
<evidence type="ECO:0000313" key="5">
    <source>
        <dbReference type="EMBL" id="MDH7640289.1"/>
    </source>
</evidence>
<comment type="cofactor">
    <cofactor evidence="2">
        <name>Zn(2+)</name>
        <dbReference type="ChEBI" id="CHEBI:29105"/>
    </cofactor>
    <text evidence="2">Binds 1 zinc ion per subunit.</text>
</comment>
<keyword evidence="2" id="KW-0186">Copper</keyword>
<dbReference type="SUPFAM" id="SSF49329">
    <property type="entry name" value="Cu,Zn superoxide dismutase-like"/>
    <property type="match status" value="1"/>
</dbReference>
<keyword evidence="6" id="KW-1185">Reference proteome</keyword>
<protein>
    <recommendedName>
        <fullName evidence="2">Superoxide dismutase [Cu-Zn]</fullName>
        <ecNumber evidence="2">1.15.1.1</ecNumber>
    </recommendedName>
</protein>
<dbReference type="InterPro" id="IPR036423">
    <property type="entry name" value="SOD-like_Cu/Zn_dom_sf"/>
</dbReference>
<name>A0ABT6N5B4_9SPHN</name>
<comment type="similarity">
    <text evidence="1 2">Belongs to the Cu-Zn superoxide dismutase family.</text>
</comment>
<gene>
    <name evidence="5" type="ORF">QGN17_16255</name>
</gene>
<evidence type="ECO:0000259" key="4">
    <source>
        <dbReference type="Pfam" id="PF00080"/>
    </source>
</evidence>
<dbReference type="Gene3D" id="2.60.40.200">
    <property type="entry name" value="Superoxide dismutase, copper/zinc binding domain"/>
    <property type="match status" value="1"/>
</dbReference>
<evidence type="ECO:0000313" key="6">
    <source>
        <dbReference type="Proteomes" id="UP001160625"/>
    </source>
</evidence>
<dbReference type="InterPro" id="IPR024134">
    <property type="entry name" value="SOD_Cu/Zn_/chaperone"/>
</dbReference>
<dbReference type="Pfam" id="PF00080">
    <property type="entry name" value="Sod_Cu"/>
    <property type="match status" value="1"/>
</dbReference>
<evidence type="ECO:0000256" key="3">
    <source>
        <dbReference type="SAM" id="SignalP"/>
    </source>
</evidence>
<dbReference type="RefSeq" id="WP_281045641.1">
    <property type="nucleotide sequence ID" value="NZ_JARYGZ010000002.1"/>
</dbReference>
<proteinExistence type="inferred from homology"/>
<feature type="signal peptide" evidence="3">
    <location>
        <begin position="1"/>
        <end position="18"/>
    </location>
</feature>
<reference evidence="5" key="1">
    <citation type="submission" date="2023-04" db="EMBL/GenBank/DDBJ databases">
        <title>Sphingomonas sp. MAHUQ-71 isolated from rice field.</title>
        <authorList>
            <person name="Huq M.A."/>
        </authorList>
    </citation>
    <scope>NUCLEOTIDE SEQUENCE</scope>
    <source>
        <strain evidence="5">MAHUQ-71</strain>
    </source>
</reference>
<keyword evidence="2" id="KW-0560">Oxidoreductase</keyword>
<dbReference type="Proteomes" id="UP001160625">
    <property type="component" value="Unassembled WGS sequence"/>
</dbReference>
<accession>A0ABT6N5B4</accession>
<dbReference type="InterPro" id="IPR018152">
    <property type="entry name" value="SOD_Cu/Zn_BS"/>
</dbReference>
<dbReference type="PROSITE" id="PS00087">
    <property type="entry name" value="SOD_CU_ZN_1"/>
    <property type="match status" value="1"/>
</dbReference>
<evidence type="ECO:0000256" key="2">
    <source>
        <dbReference type="RuleBase" id="RU000393"/>
    </source>
</evidence>
<dbReference type="PROSITE" id="PS00332">
    <property type="entry name" value="SOD_CU_ZN_2"/>
    <property type="match status" value="1"/>
</dbReference>
<dbReference type="InterPro" id="IPR001424">
    <property type="entry name" value="SOD_Cu_Zn_dom"/>
</dbReference>
<comment type="cofactor">
    <cofactor evidence="2">
        <name>Cu cation</name>
        <dbReference type="ChEBI" id="CHEBI:23378"/>
    </cofactor>
    <text evidence="2">Binds 1 copper ion per subunit.</text>
</comment>
<dbReference type="EC" id="1.15.1.1" evidence="2"/>
<evidence type="ECO:0000256" key="1">
    <source>
        <dbReference type="ARBA" id="ARBA00010457"/>
    </source>
</evidence>
<dbReference type="EMBL" id="JARYGZ010000002">
    <property type="protein sequence ID" value="MDH7640289.1"/>
    <property type="molecule type" value="Genomic_DNA"/>
</dbReference>
<sequence length="176" mass="17941">MRIMTGLAALLLASAAMAQTTADTPPLTRTATLKDGKGADIGTVTITDAPKGVLVRVEASGLTPGWHGIHFHEKGDCSDAAFKMSGGHVHTMTPVVHGLLNPKANDQGDLPNIYAGADGKAMADLYSPYAALKAVKGRANLLDADGSAVVIHASPDDYSTQPIGGAGARVACAVVK</sequence>
<keyword evidence="3" id="KW-0732">Signal</keyword>
<dbReference type="CDD" id="cd00305">
    <property type="entry name" value="Cu-Zn_Superoxide_Dismutase"/>
    <property type="match status" value="1"/>
</dbReference>
<organism evidence="5 6">
    <name type="scientific">Sphingomonas oryzagri</name>
    <dbReference type="NCBI Taxonomy" id="3042314"/>
    <lineage>
        <taxon>Bacteria</taxon>
        <taxon>Pseudomonadati</taxon>
        <taxon>Pseudomonadota</taxon>
        <taxon>Alphaproteobacteria</taxon>
        <taxon>Sphingomonadales</taxon>
        <taxon>Sphingomonadaceae</taxon>
        <taxon>Sphingomonas</taxon>
    </lineage>
</organism>
<comment type="function">
    <text evidence="2">Destroys radicals which are normally produced within the cells and which are toxic to biological systems.</text>
</comment>
<comment type="catalytic activity">
    <reaction evidence="2">
        <text>2 superoxide + 2 H(+) = H2O2 + O2</text>
        <dbReference type="Rhea" id="RHEA:20696"/>
        <dbReference type="ChEBI" id="CHEBI:15378"/>
        <dbReference type="ChEBI" id="CHEBI:15379"/>
        <dbReference type="ChEBI" id="CHEBI:16240"/>
        <dbReference type="ChEBI" id="CHEBI:18421"/>
        <dbReference type="EC" id="1.15.1.1"/>
    </reaction>
</comment>
<comment type="caution">
    <text evidence="5">The sequence shown here is derived from an EMBL/GenBank/DDBJ whole genome shotgun (WGS) entry which is preliminary data.</text>
</comment>